<dbReference type="PROSITE" id="PS51006">
    <property type="entry name" value="PABS_2"/>
    <property type="match status" value="1"/>
</dbReference>
<evidence type="ECO:0000256" key="4">
    <source>
        <dbReference type="RuleBase" id="RU003836"/>
    </source>
</evidence>
<reference evidence="6" key="2">
    <citation type="submission" date="2020-05" db="UniProtKB">
        <authorList>
            <consortium name="EnsemblMetazoa"/>
        </authorList>
    </citation>
    <scope>IDENTIFICATION</scope>
    <source>
        <strain evidence="6">WRAIR2</strain>
    </source>
</reference>
<dbReference type="PANTHER" id="PTHR11558">
    <property type="entry name" value="SPERMIDINE/SPERMINE SYNTHASE"/>
    <property type="match status" value="1"/>
</dbReference>
<dbReference type="FunFam" id="3.40.50.150:FF:000013">
    <property type="entry name" value="Spermidine synthase"/>
    <property type="match status" value="1"/>
</dbReference>
<dbReference type="GO" id="GO:0005829">
    <property type="term" value="C:cytosol"/>
    <property type="evidence" value="ECO:0007669"/>
    <property type="project" value="TreeGrafter"/>
</dbReference>
<dbReference type="InterPro" id="IPR030374">
    <property type="entry name" value="PABS"/>
</dbReference>
<dbReference type="InterPro" id="IPR044479">
    <property type="entry name" value="LGALDH-like"/>
</dbReference>
<dbReference type="HAMAP" id="MF_00198">
    <property type="entry name" value="Spermidine_synth"/>
    <property type="match status" value="1"/>
</dbReference>
<dbReference type="PANTHER" id="PTHR11558:SF11">
    <property type="entry name" value="SPERMIDINE SYNTHASE"/>
    <property type="match status" value="1"/>
</dbReference>
<dbReference type="STRING" id="7168.A0A182N282"/>
<evidence type="ECO:0000259" key="5">
    <source>
        <dbReference type="PROSITE" id="PS51006"/>
    </source>
</evidence>
<dbReference type="Pfam" id="PF00248">
    <property type="entry name" value="Aldo_ket_red"/>
    <property type="match status" value="1"/>
</dbReference>
<dbReference type="GO" id="GO:0008295">
    <property type="term" value="P:spermidine biosynthetic process"/>
    <property type="evidence" value="ECO:0007669"/>
    <property type="project" value="TreeGrafter"/>
</dbReference>
<comment type="similarity">
    <text evidence="1 4">Belongs to the spermidine/spermine synthase family.</text>
</comment>
<dbReference type="NCBIfam" id="TIGR00417">
    <property type="entry name" value="speE"/>
    <property type="match status" value="1"/>
</dbReference>
<dbReference type="InterPro" id="IPR035246">
    <property type="entry name" value="Spermidine_synt_N"/>
</dbReference>
<dbReference type="PROSITE" id="PS01330">
    <property type="entry name" value="PABS_1"/>
    <property type="match status" value="1"/>
</dbReference>
<feature type="active site" description="Proton acceptor" evidence="3">
    <location>
        <position position="510"/>
    </location>
</feature>
<dbReference type="GO" id="GO:0004766">
    <property type="term" value="F:spermidine synthase activity"/>
    <property type="evidence" value="ECO:0007669"/>
    <property type="project" value="TreeGrafter"/>
</dbReference>
<reference evidence="7" key="1">
    <citation type="submission" date="2013-03" db="EMBL/GenBank/DDBJ databases">
        <title>The Genome Sequence of Anopheles dirus WRAIR2.</title>
        <authorList>
            <consortium name="The Broad Institute Genomics Platform"/>
            <person name="Neafsey D.E."/>
            <person name="Walton C."/>
            <person name="Walker B."/>
            <person name="Young S.K."/>
            <person name="Zeng Q."/>
            <person name="Gargeya S."/>
            <person name="Fitzgerald M."/>
            <person name="Haas B."/>
            <person name="Abouelleil A."/>
            <person name="Allen A.W."/>
            <person name="Alvarado L."/>
            <person name="Arachchi H.M."/>
            <person name="Berlin A.M."/>
            <person name="Chapman S.B."/>
            <person name="Gainer-Dewar J."/>
            <person name="Goldberg J."/>
            <person name="Griggs A."/>
            <person name="Gujja S."/>
            <person name="Hansen M."/>
            <person name="Howarth C."/>
            <person name="Imamovic A."/>
            <person name="Ireland A."/>
            <person name="Larimer J."/>
            <person name="McCowan C."/>
            <person name="Murphy C."/>
            <person name="Pearson M."/>
            <person name="Poon T.W."/>
            <person name="Priest M."/>
            <person name="Roberts A."/>
            <person name="Saif S."/>
            <person name="Shea T."/>
            <person name="Sisk P."/>
            <person name="Sykes S."/>
            <person name="Wortman J."/>
            <person name="Nusbaum C."/>
            <person name="Birren B."/>
        </authorList>
    </citation>
    <scope>NUCLEOTIDE SEQUENCE [LARGE SCALE GENOMIC DNA]</scope>
    <source>
        <strain evidence="7">WRAIR2</strain>
    </source>
</reference>
<sequence length="637" mass="72237">MDTFVEGFHSRQVVDRMEYVPFGRTGLKVSKVSLGTGTLSQFYGDLDEPEALEAIRYAVKRGINYIDTAPYYGQGRSEEVLGNALRTIPRQAYYVATKVARYELEYERMFDYSAAKTRESVQRSLQLLGVDYIDVVQIHDVEFAPNLDVVLQETLPALEALRREGKIRFIGVSAYPLEVLKQIVAKAPGRFDSVLCYCRNTLFDDSLKQYLPFFLENELAVVCASGHGMGLLTNGGPQPWHPADEQLKSVCREAAEYCRQREIELGKLAMHHFIQQSGPATFLAGMQTTALVNINLDAYEHELTAKEMEVLAYLKERVFPKIKCSHWEGFEVKRYWAALSPDEYLYSRNSMNPTEWFSEISNELWPGQCFSLQVQKVLHEERSKYQDIKIVQSASHGVVLILDGIIQCTERDEFAYQEMISFLPLCSHPNPQRVLIVGGGDGGVAREVVKHPAVQEVHQVEIDERVVELSKQYLPFMACGFASPKVRLTIGDGFEYMKQHEGAFDVIITDSSDPIGPAETLFRESYFELVKRALKPGGIICSQGGSFWLDAGHVRETLDYCRKHFPRVTYGLAAVPSYPTGQIGFFIASLNPETDFREPTRKFEDTEIDQMGMRYYTTDIHRTAFTLPRFAAKALNP</sequence>
<dbReference type="InterPro" id="IPR029063">
    <property type="entry name" value="SAM-dependent_MTases_sf"/>
</dbReference>
<dbReference type="Pfam" id="PF01564">
    <property type="entry name" value="Spermine_synth"/>
    <property type="match status" value="1"/>
</dbReference>
<name>A0A182N282_9DIPT</name>
<dbReference type="NCBIfam" id="NF002010">
    <property type="entry name" value="PRK00811.1"/>
    <property type="match status" value="1"/>
</dbReference>
<dbReference type="Gene3D" id="3.20.20.100">
    <property type="entry name" value="NADP-dependent oxidoreductase domain"/>
    <property type="match status" value="1"/>
</dbReference>
<accession>A0A182N282</accession>
<dbReference type="InterPro" id="IPR037163">
    <property type="entry name" value="Spermidine_synt_N_sf"/>
</dbReference>
<organism evidence="6 7">
    <name type="scientific">Anopheles dirus</name>
    <dbReference type="NCBI Taxonomy" id="7168"/>
    <lineage>
        <taxon>Eukaryota</taxon>
        <taxon>Metazoa</taxon>
        <taxon>Ecdysozoa</taxon>
        <taxon>Arthropoda</taxon>
        <taxon>Hexapoda</taxon>
        <taxon>Insecta</taxon>
        <taxon>Pterygota</taxon>
        <taxon>Neoptera</taxon>
        <taxon>Endopterygota</taxon>
        <taxon>Diptera</taxon>
        <taxon>Nematocera</taxon>
        <taxon>Culicoidea</taxon>
        <taxon>Culicidae</taxon>
        <taxon>Anophelinae</taxon>
        <taxon>Anopheles</taxon>
    </lineage>
</organism>
<dbReference type="CDD" id="cd02440">
    <property type="entry name" value="AdoMet_MTases"/>
    <property type="match status" value="1"/>
</dbReference>
<dbReference type="Proteomes" id="UP000075884">
    <property type="component" value="Unassembled WGS sequence"/>
</dbReference>
<evidence type="ECO:0000313" key="7">
    <source>
        <dbReference type="Proteomes" id="UP000075884"/>
    </source>
</evidence>
<dbReference type="Gene3D" id="2.30.140.10">
    <property type="entry name" value="Spermidine synthase, tetramerisation domain"/>
    <property type="match status" value="1"/>
</dbReference>
<dbReference type="PRINTS" id="PR00069">
    <property type="entry name" value="ALDKETRDTASE"/>
</dbReference>
<dbReference type="InterPro" id="IPR023210">
    <property type="entry name" value="NADP_OxRdtase_dom"/>
</dbReference>
<dbReference type="AlphaFoldDB" id="A0A182N282"/>
<dbReference type="Gene3D" id="3.40.50.150">
    <property type="entry name" value="Vaccinia Virus protein VP39"/>
    <property type="match status" value="1"/>
</dbReference>
<evidence type="ECO:0000256" key="3">
    <source>
        <dbReference type="PROSITE-ProRule" id="PRU00354"/>
    </source>
</evidence>
<dbReference type="EnsemblMetazoa" id="ADIR001740-RA">
    <property type="protein sequence ID" value="ADIR001740-PA"/>
    <property type="gene ID" value="ADIR001740"/>
</dbReference>
<keyword evidence="3" id="KW-0620">Polyamine biosynthesis</keyword>
<protein>
    <recommendedName>
        <fullName evidence="5">PABS domain-containing protein</fullName>
    </recommendedName>
</protein>
<dbReference type="SUPFAM" id="SSF53335">
    <property type="entry name" value="S-adenosyl-L-methionine-dependent methyltransferases"/>
    <property type="match status" value="1"/>
</dbReference>
<proteinExistence type="inferred from homology"/>
<feature type="domain" description="PABS" evidence="5">
    <location>
        <begin position="354"/>
        <end position="590"/>
    </location>
</feature>
<dbReference type="FunFam" id="2.30.140.10:FF:000013">
    <property type="entry name" value="Spermidine synthase"/>
    <property type="match status" value="1"/>
</dbReference>
<dbReference type="GO" id="GO:0010349">
    <property type="term" value="F:L-galactose dehydrogenase activity"/>
    <property type="evidence" value="ECO:0007669"/>
    <property type="project" value="InterPro"/>
</dbReference>
<evidence type="ECO:0000313" key="6">
    <source>
        <dbReference type="EnsemblMetazoa" id="ADIR001740-PA"/>
    </source>
</evidence>
<dbReference type="VEuPathDB" id="VectorBase:ADIR001740"/>
<dbReference type="CDD" id="cd19163">
    <property type="entry name" value="AKR_galDH"/>
    <property type="match status" value="1"/>
</dbReference>
<keyword evidence="7" id="KW-1185">Reference proteome</keyword>
<keyword evidence="2 3" id="KW-0808">Transferase</keyword>
<dbReference type="Pfam" id="PF17284">
    <property type="entry name" value="Spermine_synt_N"/>
    <property type="match status" value="1"/>
</dbReference>
<evidence type="ECO:0000256" key="1">
    <source>
        <dbReference type="ARBA" id="ARBA00007867"/>
    </source>
</evidence>
<evidence type="ECO:0000256" key="2">
    <source>
        <dbReference type="ARBA" id="ARBA00022679"/>
    </source>
</evidence>
<dbReference type="InterPro" id="IPR036812">
    <property type="entry name" value="NAD(P)_OxRdtase_dom_sf"/>
</dbReference>
<dbReference type="InterPro" id="IPR020471">
    <property type="entry name" value="AKR"/>
</dbReference>
<dbReference type="InterPro" id="IPR001045">
    <property type="entry name" value="Spermi_synthase"/>
</dbReference>
<dbReference type="SUPFAM" id="SSF51430">
    <property type="entry name" value="NAD(P)-linked oxidoreductase"/>
    <property type="match status" value="1"/>
</dbReference>
<dbReference type="FunFam" id="3.20.20.100:FF:000011">
    <property type="entry name" value="Aldo/keto reductase"/>
    <property type="match status" value="1"/>
</dbReference>
<dbReference type="InterPro" id="IPR030373">
    <property type="entry name" value="PABS_CS"/>
</dbReference>